<evidence type="ECO:0000256" key="1">
    <source>
        <dbReference type="ARBA" id="ARBA00022801"/>
    </source>
</evidence>
<sequence length="381" mass="41140">MTPTRGNGPSPKSARRSSAVTDLVQLTASAADHLTNLDFEAWHFGDSIAFEGILAAATQLQRPELTGFAHGFVRAWKAGRGTSFRRLDCTAPGLAICDLYRDTGDEKLLDAALELGHYLRGRPQLRGVFTTWDQSPLREPYGPEKLGEADRALLADPGPGVFIDCLHFDPPFFAALGNISRERSWTDLAVEQAQGYIDMLQDSDTGLFHHFYLQGTGSPHILGWGRGQGWALLGLLDTVERAQEHPGIESLRRSARDLVAAMVGTQQPGGGWNAVVHAPDSGTESSTSAFMAVGLRRARDLGLVEASVAEPAIATARCDLAANLSTDGVLRDVSAAVWASTLDSHYHHVPKGYVVPWGQGPAVLALLEWSHEQRPEQAGHV</sequence>
<proteinExistence type="predicted"/>
<gene>
    <name evidence="2" type="ORF">M2272_004483</name>
</gene>
<accession>A0ABT6L4F0</accession>
<name>A0ABT6L4F0_9MYCO</name>
<keyword evidence="3" id="KW-1185">Reference proteome</keyword>
<dbReference type="Pfam" id="PF07470">
    <property type="entry name" value="Glyco_hydro_88"/>
    <property type="match status" value="1"/>
</dbReference>
<dbReference type="RefSeq" id="WP_280834421.1">
    <property type="nucleotide sequence ID" value="NZ_JARXVE010000008.1"/>
</dbReference>
<organism evidence="2 3">
    <name type="scientific">Mycolicibacterium frederiksbergense</name>
    <dbReference type="NCBI Taxonomy" id="117567"/>
    <lineage>
        <taxon>Bacteria</taxon>
        <taxon>Bacillati</taxon>
        <taxon>Actinomycetota</taxon>
        <taxon>Actinomycetes</taxon>
        <taxon>Mycobacteriales</taxon>
        <taxon>Mycobacteriaceae</taxon>
        <taxon>Mycolicibacterium</taxon>
    </lineage>
</organism>
<evidence type="ECO:0000313" key="2">
    <source>
        <dbReference type="EMBL" id="MDH6197827.1"/>
    </source>
</evidence>
<keyword evidence="1 2" id="KW-0378">Hydrolase</keyword>
<dbReference type="PANTHER" id="PTHR33886:SF8">
    <property type="entry name" value="UNSATURATED RHAMNOGALACTURONAN HYDROLASE (EUROFUNG)"/>
    <property type="match status" value="1"/>
</dbReference>
<dbReference type="GO" id="GO:0102211">
    <property type="term" value="F:unsaturated rhamnogalacturonyl hydrolase activity"/>
    <property type="evidence" value="ECO:0007669"/>
    <property type="project" value="UniProtKB-EC"/>
</dbReference>
<dbReference type="InterPro" id="IPR012341">
    <property type="entry name" value="6hp_glycosidase-like_sf"/>
</dbReference>
<evidence type="ECO:0000313" key="3">
    <source>
        <dbReference type="Proteomes" id="UP001160130"/>
    </source>
</evidence>
<comment type="caution">
    <text evidence="2">The sequence shown here is derived from an EMBL/GenBank/DDBJ whole genome shotgun (WGS) entry which is preliminary data.</text>
</comment>
<dbReference type="InterPro" id="IPR052043">
    <property type="entry name" value="PolySaccharide_Degr_Enz"/>
</dbReference>
<dbReference type="Proteomes" id="UP001160130">
    <property type="component" value="Unassembled WGS sequence"/>
</dbReference>
<dbReference type="InterPro" id="IPR008928">
    <property type="entry name" value="6-hairpin_glycosidase_sf"/>
</dbReference>
<dbReference type="EC" id="3.2.1.172" evidence="2"/>
<dbReference type="EMBL" id="JARXVE010000008">
    <property type="protein sequence ID" value="MDH6197827.1"/>
    <property type="molecule type" value="Genomic_DNA"/>
</dbReference>
<protein>
    <submittedName>
        <fullName evidence="2">Unsaturated rhamnogalacturonyl hydrolase</fullName>
        <ecNumber evidence="2">3.2.1.172</ecNumber>
    </submittedName>
</protein>
<dbReference type="PANTHER" id="PTHR33886">
    <property type="entry name" value="UNSATURATED RHAMNOGALACTURONAN HYDROLASE (EUROFUNG)"/>
    <property type="match status" value="1"/>
</dbReference>
<reference evidence="2 3" key="1">
    <citation type="submission" date="2023-04" db="EMBL/GenBank/DDBJ databases">
        <title>Forest soil microbial communities from Buena Vista Peninsula, Colon Province, Panama.</title>
        <authorList>
            <person name="Bouskill N."/>
        </authorList>
    </citation>
    <scope>NUCLEOTIDE SEQUENCE [LARGE SCALE GENOMIC DNA]</scope>
    <source>
        <strain evidence="2 3">AC80</strain>
    </source>
</reference>
<dbReference type="SUPFAM" id="SSF48208">
    <property type="entry name" value="Six-hairpin glycosidases"/>
    <property type="match status" value="1"/>
</dbReference>
<dbReference type="Gene3D" id="1.50.10.10">
    <property type="match status" value="1"/>
</dbReference>
<keyword evidence="2" id="KW-0326">Glycosidase</keyword>
<dbReference type="InterPro" id="IPR010905">
    <property type="entry name" value="Glyco_hydro_88"/>
</dbReference>